<protein>
    <recommendedName>
        <fullName evidence="2">Twin-arginine translocation pathway signal</fullName>
    </recommendedName>
</protein>
<dbReference type="AlphaFoldDB" id="L7VZX4"/>
<evidence type="ECO:0000313" key="1">
    <source>
        <dbReference type="EMBL" id="AGC71740.1"/>
    </source>
</evidence>
<reference evidence="1" key="1">
    <citation type="submission" date="2012-09" db="EMBL/GenBank/DDBJ databases">
        <title>Metagenomic Characterization of a Microbial Community in Wastewater Detects High Levels of Antibiotic Resistance.</title>
        <authorList>
            <person name="Abrams M."/>
            <person name="Caldwell A."/>
            <person name="Vandaei E."/>
            <person name="Lee W."/>
            <person name="Perrott J."/>
            <person name="Khan S.Y."/>
            <person name="Ta J."/>
            <person name="Romero D."/>
            <person name="Nguyen V."/>
            <person name="Pourmand N."/>
            <person name="Ouverney C.C."/>
        </authorList>
    </citation>
    <scope>NUCLEOTIDE SEQUENCE</scope>
</reference>
<dbReference type="EMBL" id="JX649881">
    <property type="protein sequence ID" value="AGC71740.1"/>
    <property type="molecule type" value="Genomic_DNA"/>
</dbReference>
<proteinExistence type="predicted"/>
<name>L7VZX4_9BACT</name>
<accession>L7VZX4</accession>
<sequence>MWSRRRVIFVGVVGAATVGAAMLLPRRRNAQPAPQGEALAATHGAMLAAVARGFLNPALPAAPDAQAKEIARVVQAIGALVSNLPASTRREIADLFMLLDLAPARALLGFSGDWSGATPAAVAESLTALRDSRIGMKQQAYFALHDLVLGSFYSDASTWAATGYPGPPKFA</sequence>
<evidence type="ECO:0008006" key="2">
    <source>
        <dbReference type="Google" id="ProtNLM"/>
    </source>
</evidence>
<organism evidence="1">
    <name type="scientific">uncultured bacterium A1Q1_fos_504</name>
    <dbReference type="NCBI Taxonomy" id="1256580"/>
    <lineage>
        <taxon>Bacteria</taxon>
        <taxon>environmental samples</taxon>
    </lineage>
</organism>